<evidence type="ECO:0000256" key="5">
    <source>
        <dbReference type="ARBA" id="ARBA00022989"/>
    </source>
</evidence>
<feature type="transmembrane region" description="Helical" evidence="7">
    <location>
        <begin position="235"/>
        <end position="256"/>
    </location>
</feature>
<proteinExistence type="inferred from homology"/>
<dbReference type="STRING" id="1122195.SAMN02745164_01971"/>
<evidence type="ECO:0000256" key="7">
    <source>
        <dbReference type="RuleBase" id="RU363032"/>
    </source>
</evidence>
<dbReference type="AlphaFoldDB" id="A0A1M4ZMF7"/>
<evidence type="ECO:0000256" key="6">
    <source>
        <dbReference type="ARBA" id="ARBA00023136"/>
    </source>
</evidence>
<evidence type="ECO:0000256" key="1">
    <source>
        <dbReference type="ARBA" id="ARBA00004651"/>
    </source>
</evidence>
<keyword evidence="2 7" id="KW-0813">Transport</keyword>
<comment type="subcellular location">
    <subcellularLocation>
        <location evidence="1 7">Cell membrane</location>
        <topology evidence="1 7">Multi-pass membrane protein</topology>
    </subcellularLocation>
</comment>
<feature type="transmembrane region" description="Helical" evidence="7">
    <location>
        <begin position="181"/>
        <end position="202"/>
    </location>
</feature>
<protein>
    <submittedName>
        <fullName evidence="9">Carbohydrate ABC transporter membrane protein 2, CUT1 family (TC 3.A.1.1.-)</fullName>
    </submittedName>
</protein>
<dbReference type="EMBL" id="FQUI01000044">
    <property type="protein sequence ID" value="SHF19105.1"/>
    <property type="molecule type" value="Genomic_DNA"/>
</dbReference>
<gene>
    <name evidence="9" type="ORF">SAMN02745164_01971</name>
</gene>
<dbReference type="InterPro" id="IPR035906">
    <property type="entry name" value="MetI-like_sf"/>
</dbReference>
<dbReference type="GO" id="GO:0055085">
    <property type="term" value="P:transmembrane transport"/>
    <property type="evidence" value="ECO:0007669"/>
    <property type="project" value="InterPro"/>
</dbReference>
<evidence type="ECO:0000256" key="4">
    <source>
        <dbReference type="ARBA" id="ARBA00022692"/>
    </source>
</evidence>
<evidence type="ECO:0000313" key="10">
    <source>
        <dbReference type="Proteomes" id="UP000184334"/>
    </source>
</evidence>
<feature type="transmembrane region" description="Helical" evidence="7">
    <location>
        <begin position="129"/>
        <end position="150"/>
    </location>
</feature>
<keyword evidence="10" id="KW-1185">Reference proteome</keyword>
<dbReference type="GO" id="GO:0005886">
    <property type="term" value="C:plasma membrane"/>
    <property type="evidence" value="ECO:0007669"/>
    <property type="project" value="UniProtKB-SubCell"/>
</dbReference>
<evidence type="ECO:0000313" key="9">
    <source>
        <dbReference type="EMBL" id="SHF19105.1"/>
    </source>
</evidence>
<accession>A0A1M4ZMF7</accession>
<dbReference type="InterPro" id="IPR050901">
    <property type="entry name" value="BP-dep_ABC_trans_perm"/>
</dbReference>
<dbReference type="PROSITE" id="PS50928">
    <property type="entry name" value="ABC_TM1"/>
    <property type="match status" value="1"/>
</dbReference>
<keyword evidence="3" id="KW-1003">Cell membrane</keyword>
<feature type="domain" description="ABC transmembrane type-1" evidence="8">
    <location>
        <begin position="65"/>
        <end position="257"/>
    </location>
</feature>
<dbReference type="Pfam" id="PF00528">
    <property type="entry name" value="BPD_transp_1"/>
    <property type="match status" value="1"/>
</dbReference>
<evidence type="ECO:0000256" key="2">
    <source>
        <dbReference type="ARBA" id="ARBA00022448"/>
    </source>
</evidence>
<dbReference type="InterPro" id="IPR000515">
    <property type="entry name" value="MetI-like"/>
</dbReference>
<comment type="similarity">
    <text evidence="7">Belongs to the binding-protein-dependent transport system permease family.</text>
</comment>
<dbReference type="Proteomes" id="UP000184334">
    <property type="component" value="Unassembled WGS sequence"/>
</dbReference>
<organism evidence="9 10">
    <name type="scientific">Marinitoga hydrogenitolerans (strain DSM 16785 / JCM 12826 / AT1271)</name>
    <dbReference type="NCBI Taxonomy" id="1122195"/>
    <lineage>
        <taxon>Bacteria</taxon>
        <taxon>Thermotogati</taxon>
        <taxon>Thermotogota</taxon>
        <taxon>Thermotogae</taxon>
        <taxon>Petrotogales</taxon>
        <taxon>Petrotogaceae</taxon>
        <taxon>Marinitoga</taxon>
    </lineage>
</organism>
<evidence type="ECO:0000256" key="3">
    <source>
        <dbReference type="ARBA" id="ARBA00022475"/>
    </source>
</evidence>
<keyword evidence="6 7" id="KW-0472">Membrane</keyword>
<sequence length="273" mass="30990">MRKYIKKNLPNIMLIIIAILFLWPMLWLIFASFDAEAPLTIKLPKDFTLDNYKAILSDPMNYRSFLNSFLISFSQASVVVILSILAAYPLSRFKMKGKTKIMYSILFLTGLPITAIMVPVYMMFFKLKILNSLISTTLFLIATALPYSIWMMKNFMDDVPITLEEAAWIDGANTLQTIRKVIFPLILPGIFVVFIFTFSGSWGNFFVPFILLNSIEKAPASVAIYQFFGSYGRVAYGQLAAFSLLYTLPIGILYIISQKFMSEGFMFGGSTKM</sequence>
<keyword evidence="4 7" id="KW-0812">Transmembrane</keyword>
<dbReference type="SUPFAM" id="SSF161098">
    <property type="entry name" value="MetI-like"/>
    <property type="match status" value="1"/>
</dbReference>
<feature type="transmembrane region" description="Helical" evidence="7">
    <location>
        <begin position="12"/>
        <end position="33"/>
    </location>
</feature>
<evidence type="ECO:0000259" key="8">
    <source>
        <dbReference type="PROSITE" id="PS50928"/>
    </source>
</evidence>
<feature type="transmembrane region" description="Helical" evidence="7">
    <location>
        <begin position="69"/>
        <end position="90"/>
    </location>
</feature>
<comment type="caution">
    <text evidence="9">The sequence shown here is derived from an EMBL/GenBank/DDBJ whole genome shotgun (WGS) entry which is preliminary data.</text>
</comment>
<dbReference type="OrthoDB" id="9794684at2"/>
<dbReference type="PANTHER" id="PTHR32243:SF18">
    <property type="entry name" value="INNER MEMBRANE ABC TRANSPORTER PERMEASE PROTEIN YCJP"/>
    <property type="match status" value="1"/>
</dbReference>
<name>A0A1M4ZMF7_MARH1</name>
<dbReference type="RefSeq" id="WP_072865863.1">
    <property type="nucleotide sequence ID" value="NZ_FQUI01000044.1"/>
</dbReference>
<dbReference type="CDD" id="cd06261">
    <property type="entry name" value="TM_PBP2"/>
    <property type="match status" value="1"/>
</dbReference>
<dbReference type="Gene3D" id="1.10.3720.10">
    <property type="entry name" value="MetI-like"/>
    <property type="match status" value="1"/>
</dbReference>
<feature type="transmembrane region" description="Helical" evidence="7">
    <location>
        <begin position="102"/>
        <end position="123"/>
    </location>
</feature>
<keyword evidence="5 7" id="KW-1133">Transmembrane helix</keyword>
<dbReference type="PANTHER" id="PTHR32243">
    <property type="entry name" value="MALTOSE TRANSPORT SYSTEM PERMEASE-RELATED"/>
    <property type="match status" value="1"/>
</dbReference>
<reference evidence="9" key="1">
    <citation type="submission" date="2016-11" db="EMBL/GenBank/DDBJ databases">
        <authorList>
            <person name="Varghese N."/>
            <person name="Submissions S."/>
        </authorList>
    </citation>
    <scope>NUCLEOTIDE SEQUENCE [LARGE SCALE GENOMIC DNA]</scope>
    <source>
        <strain evidence="9">DSM 16785</strain>
    </source>
</reference>